<dbReference type="OrthoDB" id="9835793at2759"/>
<dbReference type="InterPro" id="IPR015631">
    <property type="entry name" value="CD2/SLAM_rcpt"/>
</dbReference>
<accession>A0A7L2U2K3</accession>
<feature type="non-terminal residue" evidence="6">
    <location>
        <position position="1"/>
    </location>
</feature>
<sequence length="367" mass="40228">LPSHGTSPRAVGPCSPLSALGCPECQEQAVSANGALQLLPEKPPQEWARVEWRVLGTGYQQRILTAEKNKTALPPKGRFSGRAVFHQEPLYLWISPVSTADSGVYRAEFEDTSGVFTILCFCVSVWEPIHLTHLEARILHREQGRCNLSLVCTVPGAVNVSYNWSCTGDPLGALERQPWLHLQVHEDADPTVCLCNVSNPVSWRVVSTDIAVACSLPFFSPSSPGTFNIVPWWAVAVLLGLALAISVALVTRYWWRKQGKDPPGGHLEQTLTIYEEVGKAQTGRDPNRTSEATVGGNTIYAVVCTKTQGPSHPQEPENCTIYSMVQPRRKVRLLCRDPGSRSAPQSPSLKRKRLDPALVSTAYVEAT</sequence>
<evidence type="ECO:0000313" key="6">
    <source>
        <dbReference type="EMBL" id="NXS39785.1"/>
    </source>
</evidence>
<gene>
    <name evidence="6" type="primary">Cd244</name>
    <name evidence="6" type="ORF">BALREX_R03129</name>
</gene>
<reference evidence="6 7" key="1">
    <citation type="submission" date="2019-09" db="EMBL/GenBank/DDBJ databases">
        <title>Bird 10,000 Genomes (B10K) Project - Family phase.</title>
        <authorList>
            <person name="Zhang G."/>
        </authorList>
    </citation>
    <scope>NUCLEOTIDE SEQUENCE [LARGE SCALE GENOMIC DNA]</scope>
    <source>
        <strain evidence="6">B10K-DU-012-56</strain>
    </source>
</reference>
<dbReference type="InterPro" id="IPR013783">
    <property type="entry name" value="Ig-like_fold"/>
</dbReference>
<keyword evidence="3 5" id="KW-0472">Membrane</keyword>
<comment type="caution">
    <text evidence="6">The sequence shown here is derived from an EMBL/GenBank/DDBJ whole genome shotgun (WGS) entry which is preliminary data.</text>
</comment>
<dbReference type="InterPro" id="IPR036179">
    <property type="entry name" value="Ig-like_dom_sf"/>
</dbReference>
<dbReference type="PANTHER" id="PTHR12080">
    <property type="entry name" value="SIGNALING LYMPHOCYTIC ACTIVATION MOLECULE"/>
    <property type="match status" value="1"/>
</dbReference>
<protein>
    <submittedName>
        <fullName evidence="6">CD244 protein</fullName>
    </submittedName>
</protein>
<proteinExistence type="predicted"/>
<feature type="non-terminal residue" evidence="6">
    <location>
        <position position="367"/>
    </location>
</feature>
<feature type="transmembrane region" description="Helical" evidence="5">
    <location>
        <begin position="230"/>
        <end position="250"/>
    </location>
</feature>
<comment type="subcellular location">
    <subcellularLocation>
        <location evidence="1">Membrane</location>
    </subcellularLocation>
</comment>
<name>A0A7L2U2K3_BALRX</name>
<keyword evidence="5" id="KW-0812">Transmembrane</keyword>
<keyword evidence="5" id="KW-1133">Transmembrane helix</keyword>
<dbReference type="GO" id="GO:0002323">
    <property type="term" value="P:natural killer cell activation involved in immune response"/>
    <property type="evidence" value="ECO:0007669"/>
    <property type="project" value="TreeGrafter"/>
</dbReference>
<evidence type="ECO:0000256" key="3">
    <source>
        <dbReference type="ARBA" id="ARBA00023136"/>
    </source>
</evidence>
<dbReference type="AlphaFoldDB" id="A0A7L2U2K3"/>
<organism evidence="6 7">
    <name type="scientific">Balaeniceps rex</name>
    <name type="common">Shoebill</name>
    <dbReference type="NCBI Taxonomy" id="33584"/>
    <lineage>
        <taxon>Eukaryota</taxon>
        <taxon>Metazoa</taxon>
        <taxon>Chordata</taxon>
        <taxon>Craniata</taxon>
        <taxon>Vertebrata</taxon>
        <taxon>Euteleostomi</taxon>
        <taxon>Archelosauria</taxon>
        <taxon>Archosauria</taxon>
        <taxon>Dinosauria</taxon>
        <taxon>Saurischia</taxon>
        <taxon>Theropoda</taxon>
        <taxon>Coelurosauria</taxon>
        <taxon>Aves</taxon>
        <taxon>Neognathae</taxon>
        <taxon>Neoaves</taxon>
        <taxon>Aequornithes</taxon>
        <taxon>Pelecaniformes</taxon>
        <taxon>Balaenicipitidae</taxon>
        <taxon>Balaeniceps</taxon>
    </lineage>
</organism>
<dbReference type="SUPFAM" id="SSF48726">
    <property type="entry name" value="Immunoglobulin"/>
    <property type="match status" value="1"/>
</dbReference>
<evidence type="ECO:0000256" key="1">
    <source>
        <dbReference type="ARBA" id="ARBA00004370"/>
    </source>
</evidence>
<keyword evidence="4" id="KW-0325">Glycoprotein</keyword>
<keyword evidence="2" id="KW-0732">Signal</keyword>
<dbReference type="GO" id="GO:0042288">
    <property type="term" value="F:MHC class I protein binding"/>
    <property type="evidence" value="ECO:0007669"/>
    <property type="project" value="TreeGrafter"/>
</dbReference>
<dbReference type="GO" id="GO:0009897">
    <property type="term" value="C:external side of plasma membrane"/>
    <property type="evidence" value="ECO:0007669"/>
    <property type="project" value="TreeGrafter"/>
</dbReference>
<dbReference type="PANTHER" id="PTHR12080:SF56">
    <property type="entry name" value="NATURAL KILLER CELL RECEPTOR 2B4"/>
    <property type="match status" value="1"/>
</dbReference>
<evidence type="ECO:0000256" key="5">
    <source>
        <dbReference type="SAM" id="Phobius"/>
    </source>
</evidence>
<dbReference type="EMBL" id="VYZW01005076">
    <property type="protein sequence ID" value="NXS39785.1"/>
    <property type="molecule type" value="Genomic_DNA"/>
</dbReference>
<dbReference type="Gene3D" id="2.60.40.10">
    <property type="entry name" value="Immunoglobulins"/>
    <property type="match status" value="2"/>
</dbReference>
<dbReference type="Proteomes" id="UP000528411">
    <property type="component" value="Unassembled WGS sequence"/>
</dbReference>
<evidence type="ECO:0000256" key="2">
    <source>
        <dbReference type="ARBA" id="ARBA00022729"/>
    </source>
</evidence>
<evidence type="ECO:0000256" key="4">
    <source>
        <dbReference type="ARBA" id="ARBA00023180"/>
    </source>
</evidence>
<keyword evidence="7" id="KW-1185">Reference proteome</keyword>
<evidence type="ECO:0000313" key="7">
    <source>
        <dbReference type="Proteomes" id="UP000528411"/>
    </source>
</evidence>